<evidence type="ECO:0000313" key="4">
    <source>
        <dbReference type="Proteomes" id="UP000029121"/>
    </source>
</evidence>
<dbReference type="PANTHER" id="PTHR24414:SF184">
    <property type="entry name" value="GALACTOSE OXIDASE_KELCH REPEAT SUPERFAMILY PROTEIN"/>
    <property type="match status" value="1"/>
</dbReference>
<evidence type="ECO:0000259" key="1">
    <source>
        <dbReference type="Pfam" id="PF00646"/>
    </source>
</evidence>
<dbReference type="SUPFAM" id="SSF81383">
    <property type="entry name" value="F-box domain"/>
    <property type="match status" value="1"/>
</dbReference>
<gene>
    <name evidence="3" type="ORF">CARUB_v10024812mg</name>
</gene>
<proteinExistence type="predicted"/>
<dbReference type="SUPFAM" id="SSF117281">
    <property type="entry name" value="Kelch motif"/>
    <property type="match status" value="1"/>
</dbReference>
<keyword evidence="4" id="KW-1185">Reference proteome</keyword>
<protein>
    <submittedName>
        <fullName evidence="3">Uncharacterized protein</fullName>
    </submittedName>
</protein>
<evidence type="ECO:0000313" key="3">
    <source>
        <dbReference type="EMBL" id="EOA28592.1"/>
    </source>
</evidence>
<dbReference type="InterPro" id="IPR057499">
    <property type="entry name" value="Kelch_FKB95"/>
</dbReference>
<reference evidence="4" key="1">
    <citation type="journal article" date="2013" name="Nat. Genet.">
        <title>The Capsella rubella genome and the genomic consequences of rapid mating system evolution.</title>
        <authorList>
            <person name="Slotte T."/>
            <person name="Hazzouri K.M."/>
            <person name="Agren J.A."/>
            <person name="Koenig D."/>
            <person name="Maumus F."/>
            <person name="Guo Y.L."/>
            <person name="Steige K."/>
            <person name="Platts A.E."/>
            <person name="Escobar J.S."/>
            <person name="Newman L.K."/>
            <person name="Wang W."/>
            <person name="Mandakova T."/>
            <person name="Vello E."/>
            <person name="Smith L.M."/>
            <person name="Henz S.R."/>
            <person name="Steffen J."/>
            <person name="Takuno S."/>
            <person name="Brandvain Y."/>
            <person name="Coop G."/>
            <person name="Andolfatto P."/>
            <person name="Hu T.T."/>
            <person name="Blanchette M."/>
            <person name="Clark R.M."/>
            <person name="Quesneville H."/>
            <person name="Nordborg M."/>
            <person name="Gaut B.S."/>
            <person name="Lysak M.A."/>
            <person name="Jenkins J."/>
            <person name="Grimwood J."/>
            <person name="Chapman J."/>
            <person name="Prochnik S."/>
            <person name="Shu S."/>
            <person name="Rokhsar D."/>
            <person name="Schmutz J."/>
            <person name="Weigel D."/>
            <person name="Wright S.I."/>
        </authorList>
    </citation>
    <scope>NUCLEOTIDE SEQUENCE [LARGE SCALE GENOMIC DNA]</scope>
    <source>
        <strain evidence="4">cv. Monte Gargano</strain>
    </source>
</reference>
<feature type="domain" description="FKB95-like N-terminal Kelch" evidence="2">
    <location>
        <begin position="106"/>
        <end position="283"/>
    </location>
</feature>
<dbReference type="InterPro" id="IPR050354">
    <property type="entry name" value="F-box/kelch-repeat_ARATH"/>
</dbReference>
<dbReference type="InterPro" id="IPR015915">
    <property type="entry name" value="Kelch-typ_b-propeller"/>
</dbReference>
<evidence type="ECO:0000259" key="2">
    <source>
        <dbReference type="Pfam" id="PF25210"/>
    </source>
</evidence>
<sequence length="364" mass="40916">MRRPGKFIKRNPKPYKIVSSDQSPLSFSSLPHDIVLNCLVRVPRCYYPNLSCVSKSFLSLVASPEFAHMRSLMAGKKYCPLVCVCFTEPTSIGRNFYWLIYDIHEKKTSSSFKSFPAFPRQMLCCSIVSVGSTIYLIGGSGDHYSSSIMLLDPWSGELCEGPSMKEARKLPGATVVDGKIYVMGGCGKDQIQVEVFAPTTRTWEVGPLIERYGEVVTDSVAVEGKLYGMSYVENTHIIYDTKDGRCDTFDMAKESTWIRGGVCVTKNVIYVYYKNIGLMWYNSIDCNGKIAFLWEDLGHISISQPTKKKNIWCTIVVLNRCGLEMCGTVKRSDLIGTVPRHYDTWRCLDVSDQNFKGDANDVTL</sequence>
<accession>R0FZP6</accession>
<dbReference type="EMBL" id="KB870808">
    <property type="protein sequence ID" value="EOA28592.1"/>
    <property type="molecule type" value="Genomic_DNA"/>
</dbReference>
<dbReference type="AlphaFoldDB" id="R0FZP6"/>
<dbReference type="eggNOG" id="KOG1072">
    <property type="taxonomic scope" value="Eukaryota"/>
</dbReference>
<dbReference type="InterPro" id="IPR036047">
    <property type="entry name" value="F-box-like_dom_sf"/>
</dbReference>
<dbReference type="Pfam" id="PF25210">
    <property type="entry name" value="Kelch_FKB95"/>
    <property type="match status" value="1"/>
</dbReference>
<dbReference type="PANTHER" id="PTHR24414">
    <property type="entry name" value="F-BOX/KELCH-REPEAT PROTEIN SKIP4"/>
    <property type="match status" value="1"/>
</dbReference>
<dbReference type="InterPro" id="IPR001810">
    <property type="entry name" value="F-box_dom"/>
</dbReference>
<dbReference type="Gene3D" id="2.120.10.80">
    <property type="entry name" value="Kelch-type beta propeller"/>
    <property type="match status" value="1"/>
</dbReference>
<dbReference type="STRING" id="81985.R0FZP6"/>
<name>R0FZP6_9BRAS</name>
<feature type="domain" description="F-box" evidence="1">
    <location>
        <begin position="27"/>
        <end position="66"/>
    </location>
</feature>
<organism evidence="3 4">
    <name type="scientific">Capsella rubella</name>
    <dbReference type="NCBI Taxonomy" id="81985"/>
    <lineage>
        <taxon>Eukaryota</taxon>
        <taxon>Viridiplantae</taxon>
        <taxon>Streptophyta</taxon>
        <taxon>Embryophyta</taxon>
        <taxon>Tracheophyta</taxon>
        <taxon>Spermatophyta</taxon>
        <taxon>Magnoliopsida</taxon>
        <taxon>eudicotyledons</taxon>
        <taxon>Gunneridae</taxon>
        <taxon>Pentapetalae</taxon>
        <taxon>rosids</taxon>
        <taxon>malvids</taxon>
        <taxon>Brassicales</taxon>
        <taxon>Brassicaceae</taxon>
        <taxon>Camelineae</taxon>
        <taxon>Capsella</taxon>
    </lineage>
</organism>
<dbReference type="CDD" id="cd22152">
    <property type="entry name" value="F-box_AtAFR-like"/>
    <property type="match status" value="1"/>
</dbReference>
<dbReference type="Pfam" id="PF00646">
    <property type="entry name" value="F-box"/>
    <property type="match status" value="1"/>
</dbReference>
<dbReference type="Proteomes" id="UP000029121">
    <property type="component" value="Unassembled WGS sequence"/>
</dbReference>